<name>A0A927H0T0_9BACL</name>
<dbReference type="CDD" id="cd00298">
    <property type="entry name" value="ACD_sHsps_p23-like"/>
    <property type="match status" value="1"/>
</dbReference>
<dbReference type="InterPro" id="IPR008978">
    <property type="entry name" value="HSP20-like_chaperone"/>
</dbReference>
<sequence>MNKEKEWRGPSRSGDQDFDWRKFERLFDDLFPNAIPGMGTETASRIGRFVRGVVDLAVPDPKKPEAAVPPEARTQSSGLLRTEITETGKYVKVRIRIPEYVDARKLQLFVNGQYLKIEGPMGNKQIIRLPAMVGLKSGQASYDNGIVQIRLRKRLTPSYREMYIQYP</sequence>
<organism evidence="1 2">
    <name type="scientific">Paenibacillus oceani</name>
    <dbReference type="NCBI Taxonomy" id="2772510"/>
    <lineage>
        <taxon>Bacteria</taxon>
        <taxon>Bacillati</taxon>
        <taxon>Bacillota</taxon>
        <taxon>Bacilli</taxon>
        <taxon>Bacillales</taxon>
        <taxon>Paenibacillaceae</taxon>
        <taxon>Paenibacillus</taxon>
    </lineage>
</organism>
<dbReference type="SUPFAM" id="SSF49764">
    <property type="entry name" value="HSP20-like chaperones"/>
    <property type="match status" value="1"/>
</dbReference>
<proteinExistence type="predicted"/>
<dbReference type="RefSeq" id="WP_190930049.1">
    <property type="nucleotide sequence ID" value="NZ_JACXJA010000029.1"/>
</dbReference>
<gene>
    <name evidence="1" type="ORF">IDH45_20755</name>
</gene>
<dbReference type="EMBL" id="JACXJA010000029">
    <property type="protein sequence ID" value="MBD2864421.1"/>
    <property type="molecule type" value="Genomic_DNA"/>
</dbReference>
<keyword evidence="2" id="KW-1185">Reference proteome</keyword>
<comment type="caution">
    <text evidence="1">The sequence shown here is derived from an EMBL/GenBank/DDBJ whole genome shotgun (WGS) entry which is preliminary data.</text>
</comment>
<evidence type="ECO:0000313" key="1">
    <source>
        <dbReference type="EMBL" id="MBD2864421.1"/>
    </source>
</evidence>
<dbReference type="Proteomes" id="UP000639396">
    <property type="component" value="Unassembled WGS sequence"/>
</dbReference>
<protein>
    <submittedName>
        <fullName evidence="1">Uncharacterized protein</fullName>
    </submittedName>
</protein>
<evidence type="ECO:0000313" key="2">
    <source>
        <dbReference type="Proteomes" id="UP000639396"/>
    </source>
</evidence>
<reference evidence="1" key="1">
    <citation type="submission" date="2020-09" db="EMBL/GenBank/DDBJ databases">
        <title>A novel bacterium of genus Paenibacillus, isolated from South China Sea.</title>
        <authorList>
            <person name="Huang H."/>
            <person name="Mo K."/>
            <person name="Hu Y."/>
        </authorList>
    </citation>
    <scope>NUCLEOTIDE SEQUENCE</scope>
    <source>
        <strain evidence="1">IB182363</strain>
    </source>
</reference>
<dbReference type="AlphaFoldDB" id="A0A927H0T0"/>
<accession>A0A927H0T0</accession>